<dbReference type="PANTHER" id="PTHR35526">
    <property type="entry name" value="ANTI-SIGMA-F FACTOR RSBW-RELATED"/>
    <property type="match status" value="1"/>
</dbReference>
<dbReference type="CDD" id="cd16936">
    <property type="entry name" value="HATPase_RsbW-like"/>
    <property type="match status" value="1"/>
</dbReference>
<dbReference type="SUPFAM" id="SSF55874">
    <property type="entry name" value="ATPase domain of HSP90 chaperone/DNA topoisomerase II/histidine kinase"/>
    <property type="match status" value="1"/>
</dbReference>
<keyword evidence="3" id="KW-0067">ATP-binding</keyword>
<keyword evidence="1" id="KW-0808">Transferase</keyword>
<evidence type="ECO:0000259" key="2">
    <source>
        <dbReference type="Pfam" id="PF13581"/>
    </source>
</evidence>
<dbReference type="Pfam" id="PF13581">
    <property type="entry name" value="HATPase_c_2"/>
    <property type="match status" value="1"/>
</dbReference>
<keyword evidence="1" id="KW-0418">Kinase</keyword>
<dbReference type="InterPro" id="IPR036890">
    <property type="entry name" value="HATPase_C_sf"/>
</dbReference>
<proteinExistence type="predicted"/>
<dbReference type="OrthoDB" id="7564094at2"/>
<reference evidence="3 4" key="1">
    <citation type="submission" date="2018-05" db="EMBL/GenBank/DDBJ databases">
        <authorList>
            <person name="Lanie J.A."/>
            <person name="Ng W.-L."/>
            <person name="Kazmierczak K.M."/>
            <person name="Andrzejewski T.M."/>
            <person name="Davidsen T.M."/>
            <person name="Wayne K.J."/>
            <person name="Tettelin H."/>
            <person name="Glass J.I."/>
            <person name="Rusch D."/>
            <person name="Podicherti R."/>
            <person name="Tsui H.-C.T."/>
            <person name="Winkler M.E."/>
        </authorList>
    </citation>
    <scope>NUCLEOTIDE SEQUENCE [LARGE SCALE GENOMIC DNA]</scope>
    <source>
        <strain evidence="3 4">BUT-10</strain>
    </source>
</reference>
<dbReference type="Proteomes" id="UP000249524">
    <property type="component" value="Unassembled WGS sequence"/>
</dbReference>
<protein>
    <submittedName>
        <fullName evidence="3">ATP-binding protein</fullName>
    </submittedName>
</protein>
<evidence type="ECO:0000313" key="3">
    <source>
        <dbReference type="EMBL" id="RAK67498.1"/>
    </source>
</evidence>
<dbReference type="InterPro" id="IPR003594">
    <property type="entry name" value="HATPase_dom"/>
</dbReference>
<dbReference type="GO" id="GO:0004674">
    <property type="term" value="F:protein serine/threonine kinase activity"/>
    <property type="evidence" value="ECO:0007669"/>
    <property type="project" value="UniProtKB-KW"/>
</dbReference>
<evidence type="ECO:0000313" key="4">
    <source>
        <dbReference type="Proteomes" id="UP000249524"/>
    </source>
</evidence>
<dbReference type="PANTHER" id="PTHR35526:SF3">
    <property type="entry name" value="ANTI-SIGMA-F FACTOR RSBW"/>
    <property type="match status" value="1"/>
</dbReference>
<comment type="caution">
    <text evidence="3">The sequence shown here is derived from an EMBL/GenBank/DDBJ whole genome shotgun (WGS) entry which is preliminary data.</text>
</comment>
<gene>
    <name evidence="3" type="ORF">DJ019_06200</name>
</gene>
<dbReference type="AlphaFoldDB" id="A0A328BR03"/>
<feature type="domain" description="Histidine kinase/HSP90-like ATPase" evidence="2">
    <location>
        <begin position="7"/>
        <end position="126"/>
    </location>
</feature>
<name>A0A328BR03_9CAUL</name>
<keyword evidence="4" id="KW-1185">Reference proteome</keyword>
<organism evidence="3 4">
    <name type="scientific">Phenylobacterium kunshanense</name>
    <dbReference type="NCBI Taxonomy" id="1445034"/>
    <lineage>
        <taxon>Bacteria</taxon>
        <taxon>Pseudomonadati</taxon>
        <taxon>Pseudomonadota</taxon>
        <taxon>Alphaproteobacteria</taxon>
        <taxon>Caulobacterales</taxon>
        <taxon>Caulobacteraceae</taxon>
        <taxon>Phenylobacterium</taxon>
    </lineage>
</organism>
<keyword evidence="3" id="KW-0547">Nucleotide-binding</keyword>
<accession>A0A328BR03</accession>
<dbReference type="EMBL" id="QFYS01000002">
    <property type="protein sequence ID" value="RAK67498.1"/>
    <property type="molecule type" value="Genomic_DNA"/>
</dbReference>
<dbReference type="InterPro" id="IPR050267">
    <property type="entry name" value="Anti-sigma-factor_SerPK"/>
</dbReference>
<sequence length="130" mass="14273">MLIVRLSPTARAVADALGVVRSFSDGSELPPTAAERLAVVVEEWVANVVEHGDAHPDSRIVLRIGHREDHLRLTVSDAGRPFDPREAVFAGPNLERGGGAGLEIIRAWSRIVDYRRRAGRNRLVLIIPLD</sequence>
<keyword evidence="1" id="KW-0723">Serine/threonine-protein kinase</keyword>
<dbReference type="GO" id="GO:0005524">
    <property type="term" value="F:ATP binding"/>
    <property type="evidence" value="ECO:0007669"/>
    <property type="project" value="UniProtKB-KW"/>
</dbReference>
<dbReference type="Gene3D" id="3.30.565.10">
    <property type="entry name" value="Histidine kinase-like ATPase, C-terminal domain"/>
    <property type="match status" value="1"/>
</dbReference>
<dbReference type="RefSeq" id="WP_111275109.1">
    <property type="nucleotide sequence ID" value="NZ_QFYS01000002.1"/>
</dbReference>
<evidence type="ECO:0000256" key="1">
    <source>
        <dbReference type="ARBA" id="ARBA00022527"/>
    </source>
</evidence>